<dbReference type="AlphaFoldDB" id="A0A6N2UZJ8"/>
<dbReference type="Pfam" id="PF08401">
    <property type="entry name" value="ArdcN"/>
    <property type="match status" value="1"/>
</dbReference>
<sequence length="402" mass="45150">MLPGAELDTILPRPRRNDSVGSFFLQPPKIGVRWPATRVDIMMPSADAERTEMKEQKKSKSLEIVEKQRALVVEKIIEDMKRDGLHWSEPYIPSLSPHNPVSGTVYQGGNRFHLGFVGYMRGFTDNRWCTFNQIRDSGWHLKKGAKAALIEKWREFSIKEENKDTGEKEVTGHYLRCVGYWNVFNASEIEGIPAPPAPEHVSDRTAAIADDLILSSRCPIVESMRYQGSAGYAPGSDRILIAPRETFLSDETFTRVLLHEMTHSTGHPSALNRGCNTDFGSPEYAQEELVAELGSLFLSADLGIQNTDYEGEHYENHVSYLQSWMHALEDDPSYLFKAAAKADKAGTLIIGRYNDVLEKRRDRDVERAPEKVSLKGEVTAMKDAAKSHDEQAKAPEIAVSAR</sequence>
<feature type="compositionally biased region" description="Basic and acidic residues" evidence="1">
    <location>
        <begin position="362"/>
        <end position="374"/>
    </location>
</feature>
<feature type="region of interest" description="Disordered" evidence="1">
    <location>
        <begin position="362"/>
        <end position="402"/>
    </location>
</feature>
<reference evidence="4" key="1">
    <citation type="submission" date="2019-11" db="EMBL/GenBank/DDBJ databases">
        <authorList>
            <person name="Feng L."/>
        </authorList>
    </citation>
    <scope>NUCLEOTIDE SEQUENCE</scope>
    <source>
        <strain evidence="4">CnexileLFYP112</strain>
    </source>
</reference>
<evidence type="ECO:0000313" key="4">
    <source>
        <dbReference type="EMBL" id="VYT22643.1"/>
    </source>
</evidence>
<feature type="domain" description="Polyvalent protein metallopeptidase" evidence="3">
    <location>
        <begin position="227"/>
        <end position="341"/>
    </location>
</feature>
<evidence type="ECO:0000256" key="1">
    <source>
        <dbReference type="SAM" id="MobiDB-lite"/>
    </source>
</evidence>
<organism evidence="4">
    <name type="scientific">[Clostridium] nexile</name>
    <dbReference type="NCBI Taxonomy" id="29361"/>
    <lineage>
        <taxon>Bacteria</taxon>
        <taxon>Bacillati</taxon>
        <taxon>Bacillota</taxon>
        <taxon>Clostridia</taxon>
        <taxon>Lachnospirales</taxon>
        <taxon>Lachnospiraceae</taxon>
        <taxon>Tyzzerella</taxon>
    </lineage>
</organism>
<evidence type="ECO:0000259" key="3">
    <source>
        <dbReference type="Pfam" id="PF18818"/>
    </source>
</evidence>
<gene>
    <name evidence="4" type="primary">traC_2</name>
    <name evidence="4" type="ORF">CNLFYP112_02356</name>
</gene>
<keyword evidence="4" id="KW-0808">Transferase</keyword>
<keyword evidence="4" id="KW-0548">Nucleotidyltransferase</keyword>
<dbReference type="GO" id="GO:0016779">
    <property type="term" value="F:nucleotidyltransferase activity"/>
    <property type="evidence" value="ECO:0007669"/>
    <property type="project" value="UniProtKB-KW"/>
</dbReference>
<name>A0A6N2UZJ8_9FIRM</name>
<accession>A0A6N2UZJ8</accession>
<proteinExistence type="predicted"/>
<protein>
    <submittedName>
        <fullName evidence="4">DNA primase TraC</fullName>
        <ecNumber evidence="4">2.7.7.-</ecNumber>
    </submittedName>
</protein>
<dbReference type="EC" id="2.7.7.-" evidence="4"/>
<dbReference type="EMBL" id="CACRTG010000021">
    <property type="protein sequence ID" value="VYT22643.1"/>
    <property type="molecule type" value="Genomic_DNA"/>
</dbReference>
<feature type="compositionally biased region" description="Basic and acidic residues" evidence="1">
    <location>
        <begin position="383"/>
        <end position="393"/>
    </location>
</feature>
<evidence type="ECO:0000259" key="2">
    <source>
        <dbReference type="Pfam" id="PF08401"/>
    </source>
</evidence>
<feature type="domain" description="N-terminal" evidence="2">
    <location>
        <begin position="68"/>
        <end position="168"/>
    </location>
</feature>
<dbReference type="InterPro" id="IPR013610">
    <property type="entry name" value="ArdC_N"/>
</dbReference>
<dbReference type="InterPro" id="IPR041459">
    <property type="entry name" value="MPTase-PolyVal"/>
</dbReference>
<dbReference type="Pfam" id="PF18818">
    <property type="entry name" value="MPTase-PolyVal"/>
    <property type="match status" value="1"/>
</dbReference>
<dbReference type="GO" id="GO:0003697">
    <property type="term" value="F:single-stranded DNA binding"/>
    <property type="evidence" value="ECO:0007669"/>
    <property type="project" value="InterPro"/>
</dbReference>